<dbReference type="SUPFAM" id="SSF50044">
    <property type="entry name" value="SH3-domain"/>
    <property type="match status" value="1"/>
</dbReference>
<evidence type="ECO:0000256" key="1">
    <source>
        <dbReference type="SAM" id="SignalP"/>
    </source>
</evidence>
<dbReference type="RefSeq" id="XP_032818614.1">
    <property type="nucleotide sequence ID" value="XM_032962723.1"/>
</dbReference>
<dbReference type="KEGG" id="pmrn:116947219"/>
<keyword evidence="1" id="KW-0732">Signal</keyword>
<dbReference type="InterPro" id="IPR036028">
    <property type="entry name" value="SH3-like_dom_sf"/>
</dbReference>
<organism evidence="2 3">
    <name type="scientific">Petromyzon marinus</name>
    <name type="common">Sea lamprey</name>
    <dbReference type="NCBI Taxonomy" id="7757"/>
    <lineage>
        <taxon>Eukaryota</taxon>
        <taxon>Metazoa</taxon>
        <taxon>Chordata</taxon>
        <taxon>Craniata</taxon>
        <taxon>Vertebrata</taxon>
        <taxon>Cyclostomata</taxon>
        <taxon>Hyperoartia</taxon>
        <taxon>Petromyzontiformes</taxon>
        <taxon>Petromyzontidae</taxon>
        <taxon>Petromyzon</taxon>
    </lineage>
</organism>
<gene>
    <name evidence="3" type="primary">LOC116947219</name>
</gene>
<protein>
    <submittedName>
        <fullName evidence="3">Otoraplin-like</fullName>
    </submittedName>
</protein>
<evidence type="ECO:0000313" key="3">
    <source>
        <dbReference type="RefSeq" id="XP_032818614.1"/>
    </source>
</evidence>
<sequence length="127" mass="14153">MWSSLLCVVLLAAGAVSFDKLSNSKRCADPECSYAISVGEVVTDHEASDCRFLNLKARQVVFVFSKLKPAQPGAPEYWAGSVYNDQYADYAAPLGYFPSKVINETRVFHKIRHEYSTDENDFACDEA</sequence>
<feature type="chain" id="PRO_5042510169" evidence="1">
    <location>
        <begin position="18"/>
        <end position="127"/>
    </location>
</feature>
<reference evidence="3" key="1">
    <citation type="submission" date="2025-08" db="UniProtKB">
        <authorList>
            <consortium name="RefSeq"/>
        </authorList>
    </citation>
    <scope>IDENTIFICATION</scope>
    <source>
        <tissue evidence="3">Sperm</tissue>
    </source>
</reference>
<dbReference type="Proteomes" id="UP001318040">
    <property type="component" value="Chromosome 29"/>
</dbReference>
<dbReference type="PANTHER" id="PTHR47146:SF1">
    <property type="entry name" value="OTORAPLIN"/>
    <property type="match status" value="1"/>
</dbReference>
<dbReference type="Gene3D" id="2.30.30.40">
    <property type="entry name" value="SH3 Domains"/>
    <property type="match status" value="1"/>
</dbReference>
<proteinExistence type="predicted"/>
<name>A0AAJ7X214_PETMA</name>
<evidence type="ECO:0000313" key="2">
    <source>
        <dbReference type="Proteomes" id="UP001318040"/>
    </source>
</evidence>
<dbReference type="InterPro" id="IPR042801">
    <property type="entry name" value="OTOR"/>
</dbReference>
<dbReference type="AlphaFoldDB" id="A0AAJ7X214"/>
<accession>A0AAJ7X214</accession>
<dbReference type="GO" id="GO:0001502">
    <property type="term" value="P:cartilage condensation"/>
    <property type="evidence" value="ECO:0007669"/>
    <property type="project" value="TreeGrafter"/>
</dbReference>
<dbReference type="PANTHER" id="PTHR47146">
    <property type="entry name" value="OTORAPLIN"/>
    <property type="match status" value="1"/>
</dbReference>
<feature type="signal peptide" evidence="1">
    <location>
        <begin position="1"/>
        <end position="17"/>
    </location>
</feature>
<keyword evidence="2" id="KW-1185">Reference proteome</keyword>